<dbReference type="Gene3D" id="3.30.420.10">
    <property type="entry name" value="Ribonuclease H-like superfamily/Ribonuclease H"/>
    <property type="match status" value="1"/>
</dbReference>
<feature type="compositionally biased region" description="Acidic residues" evidence="1">
    <location>
        <begin position="28"/>
        <end position="40"/>
    </location>
</feature>
<dbReference type="InterPro" id="IPR036397">
    <property type="entry name" value="RNaseH_sf"/>
</dbReference>
<dbReference type="InterPro" id="IPR002156">
    <property type="entry name" value="RNaseH_domain"/>
</dbReference>
<dbReference type="GO" id="GO:0004523">
    <property type="term" value="F:RNA-DNA hybrid ribonuclease activity"/>
    <property type="evidence" value="ECO:0007669"/>
    <property type="project" value="InterPro"/>
</dbReference>
<dbReference type="SUPFAM" id="SSF53098">
    <property type="entry name" value="Ribonuclease H-like"/>
    <property type="match status" value="1"/>
</dbReference>
<reference evidence="3" key="2">
    <citation type="journal article" date="2023" name="IMA Fungus">
        <title>Comparative genomic study of the Penicillium genus elucidates a diverse pangenome and 15 lateral gene transfer events.</title>
        <authorList>
            <person name="Petersen C."/>
            <person name="Sorensen T."/>
            <person name="Nielsen M.R."/>
            <person name="Sondergaard T.E."/>
            <person name="Sorensen J.L."/>
            <person name="Fitzpatrick D.A."/>
            <person name="Frisvad J.C."/>
            <person name="Nielsen K.L."/>
        </authorList>
    </citation>
    <scope>NUCLEOTIDE SEQUENCE</scope>
    <source>
        <strain evidence="3">IBT 21917</strain>
    </source>
</reference>
<feature type="compositionally biased region" description="Gly residues" evidence="1">
    <location>
        <begin position="1"/>
        <end position="10"/>
    </location>
</feature>
<dbReference type="AlphaFoldDB" id="A0A9W9LZH2"/>
<accession>A0A9W9LZH2</accession>
<name>A0A9W9LZH2_9EURO</name>
<comment type="caution">
    <text evidence="3">The sequence shown here is derived from an EMBL/GenBank/DDBJ whole genome shotgun (WGS) entry which is preliminary data.</text>
</comment>
<dbReference type="OrthoDB" id="407198at2759"/>
<proteinExistence type="predicted"/>
<organism evidence="3 4">
    <name type="scientific">Penicillium capsulatum</name>
    <dbReference type="NCBI Taxonomy" id="69766"/>
    <lineage>
        <taxon>Eukaryota</taxon>
        <taxon>Fungi</taxon>
        <taxon>Dikarya</taxon>
        <taxon>Ascomycota</taxon>
        <taxon>Pezizomycotina</taxon>
        <taxon>Eurotiomycetes</taxon>
        <taxon>Eurotiomycetidae</taxon>
        <taxon>Eurotiales</taxon>
        <taxon>Aspergillaceae</taxon>
        <taxon>Penicillium</taxon>
    </lineage>
</organism>
<keyword evidence="4" id="KW-1185">Reference proteome</keyword>
<dbReference type="Proteomes" id="UP001146351">
    <property type="component" value="Unassembled WGS sequence"/>
</dbReference>
<sequence>MASGQLGQGPNGHTLVLPTPFAPIPLNPEDDDTNDDEKSDDELSILHLPHWIYARSDLGTGPKDLRVRGGRVIPQRFVVADQDAPPESLFRIGIRFNPTPPVRRFLNLEDSRQVLVFAYGACLDSGTRKARAGCAIVYRDSTISPQVSGYARFRMEKEGPTGEKHPPTGDRADLRAAIAALRFRCWVEEGFASLVLAIPSDYVVDGITNKVRTWKVNGWKTNTRAPVRNRDLWLCLLGEIERWHEQDLEVYFWRIKREWNLHADRKARKAADDTPRDKYMDICGLFV</sequence>
<feature type="region of interest" description="Disordered" evidence="1">
    <location>
        <begin position="1"/>
        <end position="40"/>
    </location>
</feature>
<protein>
    <recommendedName>
        <fullName evidence="2">RNase H type-1 domain-containing protein</fullName>
    </recommendedName>
</protein>
<dbReference type="CDD" id="cd13934">
    <property type="entry name" value="RNase_H_Dikarya_like"/>
    <property type="match status" value="1"/>
</dbReference>
<dbReference type="GO" id="GO:0003676">
    <property type="term" value="F:nucleic acid binding"/>
    <property type="evidence" value="ECO:0007669"/>
    <property type="project" value="InterPro"/>
</dbReference>
<dbReference type="EMBL" id="JAPQKO010000001">
    <property type="protein sequence ID" value="KAJ5182904.1"/>
    <property type="molecule type" value="Genomic_DNA"/>
</dbReference>
<reference evidence="3" key="1">
    <citation type="submission" date="2022-11" db="EMBL/GenBank/DDBJ databases">
        <authorList>
            <person name="Petersen C."/>
        </authorList>
    </citation>
    <scope>NUCLEOTIDE SEQUENCE</scope>
    <source>
        <strain evidence="3">IBT 21917</strain>
    </source>
</reference>
<dbReference type="PROSITE" id="PS50879">
    <property type="entry name" value="RNASE_H_1"/>
    <property type="match status" value="1"/>
</dbReference>
<evidence type="ECO:0000256" key="1">
    <source>
        <dbReference type="SAM" id="MobiDB-lite"/>
    </source>
</evidence>
<evidence type="ECO:0000313" key="4">
    <source>
        <dbReference type="Proteomes" id="UP001146351"/>
    </source>
</evidence>
<dbReference type="InterPro" id="IPR012337">
    <property type="entry name" value="RNaseH-like_sf"/>
</dbReference>
<evidence type="ECO:0000259" key="2">
    <source>
        <dbReference type="PROSITE" id="PS50879"/>
    </source>
</evidence>
<feature type="domain" description="RNase H type-1" evidence="2">
    <location>
        <begin position="110"/>
        <end position="272"/>
    </location>
</feature>
<evidence type="ECO:0000313" key="3">
    <source>
        <dbReference type="EMBL" id="KAJ5182904.1"/>
    </source>
</evidence>
<gene>
    <name evidence="3" type="ORF">N7492_000520</name>
</gene>
<dbReference type="Pfam" id="PF00075">
    <property type="entry name" value="RNase_H"/>
    <property type="match status" value="1"/>
</dbReference>